<evidence type="ECO:0000313" key="1">
    <source>
        <dbReference type="EMBL" id="KZV51191.1"/>
    </source>
</evidence>
<name>A0A2Z7CVS8_9LAMI</name>
<gene>
    <name evidence="1" type="ORF">F511_12594</name>
</gene>
<sequence length="179" mass="20212">MLSRIPTRSTEVVDVLRFEDLSSRRARIQQLEGLAIEVDLSFSDARTSMSSQLVRCIPSMESISFAKVAVRNLLELGLHQLGESKRLAIISVVSILRASPEFCSEYPLLDSIATIFSDSDVAQARSTLLMAKLEDFHHKHRRDEVMEQENLFARTQIKNLTVEYDANENRSKETGGEDP</sequence>
<proteinExistence type="predicted"/>
<keyword evidence="2" id="KW-1185">Reference proteome</keyword>
<dbReference type="EMBL" id="KQ991955">
    <property type="protein sequence ID" value="KZV51191.1"/>
    <property type="molecule type" value="Genomic_DNA"/>
</dbReference>
<evidence type="ECO:0000313" key="2">
    <source>
        <dbReference type="Proteomes" id="UP000250235"/>
    </source>
</evidence>
<reference evidence="1 2" key="1">
    <citation type="journal article" date="2015" name="Proc. Natl. Acad. Sci. U.S.A.">
        <title>The resurrection genome of Boea hygrometrica: A blueprint for survival of dehydration.</title>
        <authorList>
            <person name="Xiao L."/>
            <person name="Yang G."/>
            <person name="Zhang L."/>
            <person name="Yang X."/>
            <person name="Zhao S."/>
            <person name="Ji Z."/>
            <person name="Zhou Q."/>
            <person name="Hu M."/>
            <person name="Wang Y."/>
            <person name="Chen M."/>
            <person name="Xu Y."/>
            <person name="Jin H."/>
            <person name="Xiao X."/>
            <person name="Hu G."/>
            <person name="Bao F."/>
            <person name="Hu Y."/>
            <person name="Wan P."/>
            <person name="Li L."/>
            <person name="Deng X."/>
            <person name="Kuang T."/>
            <person name="Xiang C."/>
            <person name="Zhu J.K."/>
            <person name="Oliver M.J."/>
            <person name="He Y."/>
        </authorList>
    </citation>
    <scope>NUCLEOTIDE SEQUENCE [LARGE SCALE GENOMIC DNA]</scope>
    <source>
        <strain evidence="2">cv. XS01</strain>
    </source>
</reference>
<protein>
    <submittedName>
        <fullName evidence="1">TMV resistance protein N-like</fullName>
    </submittedName>
</protein>
<accession>A0A2Z7CVS8</accession>
<dbReference type="Proteomes" id="UP000250235">
    <property type="component" value="Unassembled WGS sequence"/>
</dbReference>
<dbReference type="AlphaFoldDB" id="A0A2Z7CVS8"/>
<organism evidence="1 2">
    <name type="scientific">Dorcoceras hygrometricum</name>
    <dbReference type="NCBI Taxonomy" id="472368"/>
    <lineage>
        <taxon>Eukaryota</taxon>
        <taxon>Viridiplantae</taxon>
        <taxon>Streptophyta</taxon>
        <taxon>Embryophyta</taxon>
        <taxon>Tracheophyta</taxon>
        <taxon>Spermatophyta</taxon>
        <taxon>Magnoliopsida</taxon>
        <taxon>eudicotyledons</taxon>
        <taxon>Gunneridae</taxon>
        <taxon>Pentapetalae</taxon>
        <taxon>asterids</taxon>
        <taxon>lamiids</taxon>
        <taxon>Lamiales</taxon>
        <taxon>Gesneriaceae</taxon>
        <taxon>Didymocarpoideae</taxon>
        <taxon>Trichosporeae</taxon>
        <taxon>Loxocarpinae</taxon>
        <taxon>Dorcoceras</taxon>
    </lineage>
</organism>